<reference evidence="2" key="1">
    <citation type="journal article" date="2015" name="Insect Biochem. Mol. Biol.">
        <title>An insight into the sialome of the horse fly, Tabanus bromius.</title>
        <authorList>
            <person name="Ribeiro J.M."/>
            <person name="Kazimirova M."/>
            <person name="Takac P."/>
            <person name="Andersen J.F."/>
            <person name="Francischetti I.M."/>
        </authorList>
    </citation>
    <scope>NUCLEOTIDE SEQUENCE</scope>
</reference>
<feature type="compositionally biased region" description="Basic and acidic residues" evidence="1">
    <location>
        <begin position="591"/>
        <end position="627"/>
    </location>
</feature>
<feature type="region of interest" description="Disordered" evidence="1">
    <location>
        <begin position="588"/>
        <end position="643"/>
    </location>
</feature>
<sequence length="974" mass="108787">MDILDIDEILKDDSFFLIADNSQDDVTNILQQWRLNSSNSAQGTIFDTRTFTRPKRRSGLNLETNFGTGSSKQDSIMNSSKNNNNNNNINLKVGGLVTSMQKSFLNDTSPPSSICSSMDVSTERMNNSLITSGDFTNVSFFNTNSDDLLSDAHFSGYCLNDVIKDRKFLENLSLSGDSTIIKDSNIAQTDEISYLSKTNSGNSTMHNSTESVTNGINETYVPLNQTIEESSGRKSLNAAEVNEIENIATKLKLDTKIYDDDLLKDTTFSLVDSLSFSQKENGVESDVMNATVIISHPDHNSTFSTTNHNILNSTFDTNVDRNVGPENVTKAFQNQTFDKIKFNNRTSEMCDLDEEDDIVNEMNVTFDNVGKEPKNLTFEECGTPKSESKSGLRKQCQSTPHQKPLVRKPLRDSVNISPIVPAETSYTTTESPSAQIPSDMTKSKFDRIEKYLKDMSDNFINCEDPEKDDQNFDNDIKNETFNNSIALLDAGNNEDEFDDMLDQIGKNTISAEAIKMRQSLDNIKKRYSLATAEKTPENKQNGDANTDSNSSMHGSMGKSSLLSSSGSERLLSRRSRLFDDIKIIANEQPTNEEKKNNTNGKTDNELMDIKGKTEEKTEKTSSTKDDASNEENADNEKKVSRRHDRDRFKTIRIFRNENSDLNVPCIDDMPENQFIEEQQPMVTSTEKEQRFSRRDQNSPTVVDNTNLKQQKEINIYQTYKIPKESALKKPIPNEVNEVPKANETGRQRSLSRPKHYSGQSKLHPPQEVLPKANSAGDLDTLKAPKMQQRNMGNFGFSSKMPRIKQSSQPSLVPHANHDKYAQPDRSSRSSLLSKPSSVPVDDTDHNGTFKVPHPISNLRAPNSRRAGLVRPSSGFYCYNVNRNDSDNESGRYSPSNSISSASSKGSIQDIQQKCLNGHISDDNVSNESLKKESDALNQTKVVTGKSTIPKPSGLRPPTNIRKSGLPRPASVVKR</sequence>
<feature type="compositionally biased region" description="Polar residues" evidence="1">
    <location>
        <begin position="538"/>
        <end position="547"/>
    </location>
</feature>
<feature type="compositionally biased region" description="Basic and acidic residues" evidence="1">
    <location>
        <begin position="815"/>
        <end position="827"/>
    </location>
</feature>
<feature type="compositionally biased region" description="Polar residues" evidence="1">
    <location>
        <begin position="61"/>
        <end position="77"/>
    </location>
</feature>
<feature type="compositionally biased region" description="Low complexity" evidence="1">
    <location>
        <begin position="828"/>
        <end position="840"/>
    </location>
</feature>
<feature type="compositionally biased region" description="Basic and acidic residues" evidence="1">
    <location>
        <begin position="634"/>
        <end position="643"/>
    </location>
</feature>
<feature type="region of interest" description="Disordered" evidence="1">
    <location>
        <begin position="378"/>
        <end position="404"/>
    </location>
</feature>
<feature type="compositionally biased region" description="Polar residues" evidence="1">
    <location>
        <begin position="935"/>
        <end position="946"/>
    </location>
</feature>
<protein>
    <submittedName>
        <fullName evidence="2">Putative serine-rich adhesin for platelets-like isoform x1</fullName>
    </submittedName>
</protein>
<evidence type="ECO:0000256" key="1">
    <source>
        <dbReference type="SAM" id="MobiDB-lite"/>
    </source>
</evidence>
<feature type="region of interest" description="Disordered" evidence="1">
    <location>
        <begin position="59"/>
        <end position="86"/>
    </location>
</feature>
<dbReference type="AlphaFoldDB" id="A0A0K8TKK1"/>
<feature type="region of interest" description="Disordered" evidence="1">
    <location>
        <begin position="675"/>
        <end position="702"/>
    </location>
</feature>
<accession>A0A0K8TKK1</accession>
<feature type="compositionally biased region" description="Basic and acidic residues" evidence="1">
    <location>
        <begin position="685"/>
        <end position="696"/>
    </location>
</feature>
<dbReference type="EMBL" id="GDAI01002716">
    <property type="protein sequence ID" value="JAI14887.1"/>
    <property type="molecule type" value="mRNA"/>
</dbReference>
<proteinExistence type="evidence at transcript level"/>
<feature type="region of interest" description="Disordered" evidence="1">
    <location>
        <begin position="884"/>
        <end position="974"/>
    </location>
</feature>
<evidence type="ECO:0000313" key="2">
    <source>
        <dbReference type="EMBL" id="JAI14887.1"/>
    </source>
</evidence>
<feature type="compositionally biased region" description="Low complexity" evidence="1">
    <location>
        <begin position="893"/>
        <end position="906"/>
    </location>
</feature>
<feature type="region of interest" description="Disordered" evidence="1">
    <location>
        <begin position="730"/>
        <end position="778"/>
    </location>
</feature>
<feature type="region of interest" description="Disordered" evidence="1">
    <location>
        <begin position="531"/>
        <end position="569"/>
    </location>
</feature>
<feature type="region of interest" description="Disordered" evidence="1">
    <location>
        <begin position="790"/>
        <end position="866"/>
    </location>
</feature>
<name>A0A0K8TKK1_TABBR</name>
<organism evidence="2">
    <name type="scientific">Tabanus bromius</name>
    <name type="common">Band-eyed brown horse fly</name>
    <dbReference type="NCBI Taxonomy" id="304241"/>
    <lineage>
        <taxon>Eukaryota</taxon>
        <taxon>Metazoa</taxon>
        <taxon>Ecdysozoa</taxon>
        <taxon>Arthropoda</taxon>
        <taxon>Hexapoda</taxon>
        <taxon>Insecta</taxon>
        <taxon>Pterygota</taxon>
        <taxon>Neoptera</taxon>
        <taxon>Endopterygota</taxon>
        <taxon>Diptera</taxon>
        <taxon>Brachycera</taxon>
        <taxon>Tabanomorpha</taxon>
        <taxon>Tabanoidea</taxon>
        <taxon>Tabanidae</taxon>
        <taxon>Tabanus</taxon>
    </lineage>
</organism>
<feature type="compositionally biased region" description="Low complexity" evidence="1">
    <location>
        <begin position="548"/>
        <end position="569"/>
    </location>
</feature>